<proteinExistence type="inferred from homology"/>
<feature type="chain" id="PRO_5043330362" evidence="5">
    <location>
        <begin position="19"/>
        <end position="318"/>
    </location>
</feature>
<organism evidence="6 7">
    <name type="scientific">Enterocloster aldenensis</name>
    <dbReference type="NCBI Taxonomy" id="358742"/>
    <lineage>
        <taxon>Bacteria</taxon>
        <taxon>Bacillati</taxon>
        <taxon>Bacillota</taxon>
        <taxon>Clostridia</taxon>
        <taxon>Lachnospirales</taxon>
        <taxon>Lachnospiraceae</taxon>
        <taxon>Enterocloster</taxon>
    </lineage>
</organism>
<dbReference type="RefSeq" id="WP_235957640.1">
    <property type="nucleotide sequence ID" value="NZ_BAABZL010000001.1"/>
</dbReference>
<accession>A0AAW5BPW9</accession>
<keyword evidence="3 5" id="KW-0732">Signal</keyword>
<comment type="caution">
    <text evidence="6">The sequence shown here is derived from an EMBL/GenBank/DDBJ whole genome shotgun (WGS) entry which is preliminary data.</text>
</comment>
<dbReference type="CDD" id="cd13517">
    <property type="entry name" value="PBP2_ModA3_like"/>
    <property type="match status" value="1"/>
</dbReference>
<evidence type="ECO:0000256" key="3">
    <source>
        <dbReference type="ARBA" id="ARBA00022729"/>
    </source>
</evidence>
<dbReference type="PANTHER" id="PTHR30632:SF0">
    <property type="entry name" value="SULFATE-BINDING PROTEIN"/>
    <property type="match status" value="1"/>
</dbReference>
<name>A0AAW5BPW9_9FIRM</name>
<dbReference type="InterPro" id="IPR050682">
    <property type="entry name" value="ModA/WtpA"/>
</dbReference>
<dbReference type="GeneID" id="97209152"/>
<dbReference type="GO" id="GO:0015689">
    <property type="term" value="P:molybdate ion transport"/>
    <property type="evidence" value="ECO:0007669"/>
    <property type="project" value="InterPro"/>
</dbReference>
<dbReference type="AlphaFoldDB" id="A0AAW5BPW9"/>
<dbReference type="GO" id="GO:0030973">
    <property type="term" value="F:molybdate ion binding"/>
    <property type="evidence" value="ECO:0007669"/>
    <property type="project" value="TreeGrafter"/>
</dbReference>
<sequence>MKKRTFAIFLAASLGASILGGCSKGNEAGSPAVSSAPSATAQDQTDAKQEQTAASAKSSASGTSAPDTSVSDTSVSDTSVSGAGTSADSPKLPDLTGHTLMIYCGAGMAAPFQEIADAFKDATGCQVNATYANAGQIQSQITTTEEGDMFVAGSGDELKPVESYVEDKKDLVKHIPVLAVQEGNPKNITGLSGLTGDGVSLIMGDVDSTPIGKIAKKAMTDAGIFDQVKIEATTATAPQMSAALAAGEADAAIVWKENCDAEGVEIVDTKDLDPYIKTIPAASLSCASDKDALAAFNQYLDTDTVKEIWVKYGYEIVE</sequence>
<evidence type="ECO:0000313" key="6">
    <source>
        <dbReference type="EMBL" id="MCG4746038.1"/>
    </source>
</evidence>
<feature type="region of interest" description="Disordered" evidence="4">
    <location>
        <begin position="26"/>
        <end position="91"/>
    </location>
</feature>
<dbReference type="Pfam" id="PF13531">
    <property type="entry name" value="SBP_bac_11"/>
    <property type="match status" value="1"/>
</dbReference>
<comment type="similarity">
    <text evidence="1">Belongs to the bacterial solute-binding protein ModA family.</text>
</comment>
<dbReference type="SUPFAM" id="SSF53850">
    <property type="entry name" value="Periplasmic binding protein-like II"/>
    <property type="match status" value="1"/>
</dbReference>
<dbReference type="Proteomes" id="UP001299608">
    <property type="component" value="Unassembled WGS sequence"/>
</dbReference>
<dbReference type="Gene3D" id="3.40.190.10">
    <property type="entry name" value="Periplasmic binding protein-like II"/>
    <property type="match status" value="2"/>
</dbReference>
<feature type="signal peptide" evidence="5">
    <location>
        <begin position="1"/>
        <end position="18"/>
    </location>
</feature>
<dbReference type="PANTHER" id="PTHR30632">
    <property type="entry name" value="MOLYBDATE-BINDING PERIPLASMIC PROTEIN"/>
    <property type="match status" value="1"/>
</dbReference>
<gene>
    <name evidence="6" type="primary">modA</name>
    <name evidence="6" type="ORF">L0N08_11490</name>
</gene>
<feature type="compositionally biased region" description="Low complexity" evidence="4">
    <location>
        <begin position="28"/>
        <end position="41"/>
    </location>
</feature>
<evidence type="ECO:0000313" key="7">
    <source>
        <dbReference type="Proteomes" id="UP001299608"/>
    </source>
</evidence>
<evidence type="ECO:0000256" key="1">
    <source>
        <dbReference type="ARBA" id="ARBA00009175"/>
    </source>
</evidence>
<evidence type="ECO:0000256" key="4">
    <source>
        <dbReference type="SAM" id="MobiDB-lite"/>
    </source>
</evidence>
<feature type="compositionally biased region" description="Low complexity" evidence="4">
    <location>
        <begin position="53"/>
        <end position="87"/>
    </location>
</feature>
<dbReference type="EMBL" id="JAKNGE010000012">
    <property type="protein sequence ID" value="MCG4746038.1"/>
    <property type="molecule type" value="Genomic_DNA"/>
</dbReference>
<reference evidence="6" key="1">
    <citation type="submission" date="2022-01" db="EMBL/GenBank/DDBJ databases">
        <title>Collection of gut derived symbiotic bacterial strains cultured from healthy donors.</title>
        <authorList>
            <person name="Lin H."/>
            <person name="Kohout C."/>
            <person name="Waligurski E."/>
            <person name="Pamer E.G."/>
        </authorList>
    </citation>
    <scope>NUCLEOTIDE SEQUENCE</scope>
    <source>
        <strain evidence="6">DFI.6.55</strain>
    </source>
</reference>
<dbReference type="InterPro" id="IPR005950">
    <property type="entry name" value="ModA"/>
</dbReference>
<dbReference type="GO" id="GO:0046872">
    <property type="term" value="F:metal ion binding"/>
    <property type="evidence" value="ECO:0007669"/>
    <property type="project" value="UniProtKB-KW"/>
</dbReference>
<protein>
    <submittedName>
        <fullName evidence="6">Molybdate ABC transporter substrate-binding protein</fullName>
    </submittedName>
</protein>
<evidence type="ECO:0000256" key="2">
    <source>
        <dbReference type="ARBA" id="ARBA00022723"/>
    </source>
</evidence>
<evidence type="ECO:0000256" key="5">
    <source>
        <dbReference type="SAM" id="SignalP"/>
    </source>
</evidence>
<keyword evidence="2" id="KW-0479">Metal-binding</keyword>
<dbReference type="PROSITE" id="PS51257">
    <property type="entry name" value="PROKAR_LIPOPROTEIN"/>
    <property type="match status" value="1"/>
</dbReference>
<dbReference type="NCBIfam" id="TIGR01256">
    <property type="entry name" value="modA"/>
    <property type="match status" value="1"/>
</dbReference>